<reference evidence="3 4" key="1">
    <citation type="submission" date="2020-08" db="EMBL/GenBank/DDBJ databases">
        <title>Genomic Encyclopedia of Type Strains, Phase IV (KMG-IV): sequencing the most valuable type-strain genomes for metagenomic binning, comparative biology and taxonomic classification.</title>
        <authorList>
            <person name="Goeker M."/>
        </authorList>
    </citation>
    <scope>NUCLEOTIDE SEQUENCE [LARGE SCALE GENOMIC DNA]</scope>
    <source>
        <strain evidence="3 4">DSM 23562</strain>
    </source>
</reference>
<sequence length="253" mass="28129">MRIGQKLREAITSSFIEVRLDEDTPAPVVPVAATPVALPELVPQQVVAPEPEPVREPEPDPLAPPDISATITPDGNLNDQVIYGSANLSQAPFTAEQAIEVLIEMPYGVTARGRCQAMEQAISVTTNDPSSAGHLVVSDAAQKMVALNQYLTRNREQLKTFRRNIAEEMERLHERLNQLRILVDETNANHQALEEAARVRVDNLTGVIAFFDEFQAYLRQQEEENNPQETGELPAYLREDTARKLLKIDKEAA</sequence>
<keyword evidence="4" id="KW-1185">Reference proteome</keyword>
<evidence type="ECO:0000313" key="3">
    <source>
        <dbReference type="EMBL" id="MBB6049504.1"/>
    </source>
</evidence>
<dbReference type="RefSeq" id="WP_184193103.1">
    <property type="nucleotide sequence ID" value="NZ_JACHGW010000001.1"/>
</dbReference>
<dbReference type="EMBL" id="JACHGW010000001">
    <property type="protein sequence ID" value="MBB6049504.1"/>
    <property type="molecule type" value="Genomic_DNA"/>
</dbReference>
<comment type="caution">
    <text evidence="3">The sequence shown here is derived from an EMBL/GenBank/DDBJ whole genome shotgun (WGS) entry which is preliminary data.</text>
</comment>
<evidence type="ECO:0000313" key="4">
    <source>
        <dbReference type="Proteomes" id="UP000520814"/>
    </source>
</evidence>
<protein>
    <submittedName>
        <fullName evidence="3">Uncharacterized protein</fullName>
    </submittedName>
</protein>
<dbReference type="AlphaFoldDB" id="A0A7W9W4K0"/>
<accession>A0A7W9W4K0</accession>
<feature type="region of interest" description="Disordered" evidence="2">
    <location>
        <begin position="49"/>
        <end position="75"/>
    </location>
</feature>
<evidence type="ECO:0000256" key="2">
    <source>
        <dbReference type="SAM" id="MobiDB-lite"/>
    </source>
</evidence>
<proteinExistence type="predicted"/>
<dbReference type="Proteomes" id="UP000520814">
    <property type="component" value="Unassembled WGS sequence"/>
</dbReference>
<name>A0A7W9W4K0_ARMRO</name>
<feature type="coiled-coil region" evidence="1">
    <location>
        <begin position="151"/>
        <end position="196"/>
    </location>
</feature>
<organism evidence="3 4">
    <name type="scientific">Armatimonas rosea</name>
    <dbReference type="NCBI Taxonomy" id="685828"/>
    <lineage>
        <taxon>Bacteria</taxon>
        <taxon>Bacillati</taxon>
        <taxon>Armatimonadota</taxon>
        <taxon>Armatimonadia</taxon>
        <taxon>Armatimonadales</taxon>
        <taxon>Armatimonadaceae</taxon>
        <taxon>Armatimonas</taxon>
    </lineage>
</organism>
<evidence type="ECO:0000256" key="1">
    <source>
        <dbReference type="SAM" id="Coils"/>
    </source>
</evidence>
<gene>
    <name evidence="3" type="ORF">HNQ39_001266</name>
</gene>
<keyword evidence="1" id="KW-0175">Coiled coil</keyword>